<dbReference type="PANTHER" id="PTHR12734">
    <property type="entry name" value="METHYLTRANSFERASE-RELATED"/>
    <property type="match status" value="1"/>
</dbReference>
<dbReference type="Pfam" id="PF12589">
    <property type="entry name" value="WBS_methylT"/>
    <property type="match status" value="1"/>
</dbReference>
<feature type="domain" description="Methyltransferase type 11" evidence="10">
    <location>
        <begin position="27"/>
        <end position="112"/>
    </location>
</feature>
<evidence type="ECO:0000256" key="6">
    <source>
        <dbReference type="ARBA" id="ARBA00022679"/>
    </source>
</evidence>
<keyword evidence="6" id="KW-0808">Transferase</keyword>
<evidence type="ECO:0000259" key="10">
    <source>
        <dbReference type="Pfam" id="PF08241"/>
    </source>
</evidence>
<dbReference type="InterPro" id="IPR013216">
    <property type="entry name" value="Methyltransf_11"/>
</dbReference>
<feature type="region of interest" description="Disordered" evidence="9">
    <location>
        <begin position="191"/>
        <end position="282"/>
    </location>
</feature>
<dbReference type="EMBL" id="HBIA01008505">
    <property type="protein sequence ID" value="CAE0232543.1"/>
    <property type="molecule type" value="Transcribed_RNA"/>
</dbReference>
<dbReference type="AlphaFoldDB" id="A0A7S3FTT0"/>
<dbReference type="InterPro" id="IPR029063">
    <property type="entry name" value="SAM-dependent_MTases_sf"/>
</dbReference>
<evidence type="ECO:0008006" key="13">
    <source>
        <dbReference type="Google" id="ProtNLM"/>
    </source>
</evidence>
<feature type="compositionally biased region" description="Basic residues" evidence="9">
    <location>
        <begin position="222"/>
        <end position="239"/>
    </location>
</feature>
<keyword evidence="5" id="KW-0489">Methyltransferase</keyword>
<accession>A0A7S3FTT0</accession>
<dbReference type="GO" id="GO:0005737">
    <property type="term" value="C:cytoplasm"/>
    <property type="evidence" value="ECO:0007669"/>
    <property type="project" value="UniProtKB-SubCell"/>
</dbReference>
<comment type="subcellular location">
    <subcellularLocation>
        <location evidence="2">Cytoplasm</location>
    </subcellularLocation>
    <subcellularLocation>
        <location evidence="1">Nucleus</location>
    </subcellularLocation>
</comment>
<evidence type="ECO:0000256" key="7">
    <source>
        <dbReference type="ARBA" id="ARBA00022691"/>
    </source>
</evidence>
<evidence type="ECO:0000256" key="9">
    <source>
        <dbReference type="SAM" id="MobiDB-lite"/>
    </source>
</evidence>
<dbReference type="Gene3D" id="3.40.50.150">
    <property type="entry name" value="Vaccinia Virus protein VP39"/>
    <property type="match status" value="1"/>
</dbReference>
<dbReference type="PANTHER" id="PTHR12734:SF0">
    <property type="entry name" value="18S RRNA (GUANINE-N(7))-METHYLTRANSFERASE-RELATED"/>
    <property type="match status" value="1"/>
</dbReference>
<keyword evidence="4" id="KW-0963">Cytoplasm</keyword>
<sequence>MVQIQRELTERALEILAIPEGSQRLILDVGTGTSISGQVLSEYGHMWVGTDISRSMLEVATTQEDLEGDLVHADMGHGFGFRPGTFDGAVSISALQWLCSAEKKCQNPMKRLATFFSSLYACLVKGARCAFQFYPSNPEQVEMITTAALKNGFTGGMIVDYPNSQKAKKYYLFLMAGFSEEIYSEAKQVIMPQAKSESDDEEDSDEEKKRYKPKEQQVGVYGKRKNHTTRQIFKQKNRKSHSEFGQVKSKSWIMAKKERARKQGKQVAADSKFSGRKRKDKF</sequence>
<evidence type="ECO:0000256" key="3">
    <source>
        <dbReference type="ARBA" id="ARBA00005547"/>
    </source>
</evidence>
<dbReference type="SUPFAM" id="SSF53335">
    <property type="entry name" value="S-adenosyl-L-methionine-dependent methyltransferases"/>
    <property type="match status" value="1"/>
</dbReference>
<dbReference type="GO" id="GO:0016435">
    <property type="term" value="F:rRNA (guanine) methyltransferase activity"/>
    <property type="evidence" value="ECO:0007669"/>
    <property type="project" value="InterPro"/>
</dbReference>
<dbReference type="Pfam" id="PF08241">
    <property type="entry name" value="Methyltransf_11"/>
    <property type="match status" value="1"/>
</dbReference>
<dbReference type="CDD" id="cd02440">
    <property type="entry name" value="AdoMet_MTases"/>
    <property type="match status" value="1"/>
</dbReference>
<reference evidence="12" key="1">
    <citation type="submission" date="2021-01" db="EMBL/GenBank/DDBJ databases">
        <authorList>
            <person name="Corre E."/>
            <person name="Pelletier E."/>
            <person name="Niang G."/>
            <person name="Scheremetjew M."/>
            <person name="Finn R."/>
            <person name="Kale V."/>
            <person name="Holt S."/>
            <person name="Cochrane G."/>
            <person name="Meng A."/>
            <person name="Brown T."/>
            <person name="Cohen L."/>
        </authorList>
    </citation>
    <scope>NUCLEOTIDE SEQUENCE</scope>
    <source>
        <strain evidence="12">Ras09</strain>
    </source>
</reference>
<comment type="similarity">
    <text evidence="3">Belongs to the class I-like SAM-binding methyltransferase superfamily. BUD23/WBSCR22 family.</text>
</comment>
<gene>
    <name evidence="12" type="ORF">SRAS04492_LOCUS4341</name>
</gene>
<evidence type="ECO:0000256" key="8">
    <source>
        <dbReference type="ARBA" id="ARBA00023242"/>
    </source>
</evidence>
<evidence type="ECO:0000256" key="1">
    <source>
        <dbReference type="ARBA" id="ARBA00004123"/>
    </source>
</evidence>
<evidence type="ECO:0000256" key="4">
    <source>
        <dbReference type="ARBA" id="ARBA00022490"/>
    </source>
</evidence>
<organism evidence="12">
    <name type="scientific">Strombidium rassoulzadegani</name>
    <dbReference type="NCBI Taxonomy" id="1082188"/>
    <lineage>
        <taxon>Eukaryota</taxon>
        <taxon>Sar</taxon>
        <taxon>Alveolata</taxon>
        <taxon>Ciliophora</taxon>
        <taxon>Intramacronucleata</taxon>
        <taxon>Spirotrichea</taxon>
        <taxon>Oligotrichia</taxon>
        <taxon>Strombidiidae</taxon>
        <taxon>Strombidium</taxon>
    </lineage>
</organism>
<dbReference type="GO" id="GO:0005730">
    <property type="term" value="C:nucleolus"/>
    <property type="evidence" value="ECO:0007669"/>
    <property type="project" value="TreeGrafter"/>
</dbReference>
<proteinExistence type="inferred from homology"/>
<keyword evidence="8" id="KW-0539">Nucleus</keyword>
<evidence type="ECO:0000256" key="5">
    <source>
        <dbReference type="ARBA" id="ARBA00022603"/>
    </source>
</evidence>
<dbReference type="GO" id="GO:0070476">
    <property type="term" value="P:rRNA (guanine-N7)-methylation"/>
    <property type="evidence" value="ECO:0007669"/>
    <property type="project" value="InterPro"/>
</dbReference>
<dbReference type="InterPro" id="IPR022238">
    <property type="entry name" value="Bud23_C"/>
</dbReference>
<protein>
    <recommendedName>
        <fullName evidence="13">18S rRNA (Guanine-N(7))-methyltransferase</fullName>
    </recommendedName>
</protein>
<dbReference type="InterPro" id="IPR039769">
    <property type="entry name" value="Bud23-like"/>
</dbReference>
<name>A0A7S3FTT0_9SPIT</name>
<feature type="compositionally biased region" description="Basic and acidic residues" evidence="9">
    <location>
        <begin position="206"/>
        <end position="215"/>
    </location>
</feature>
<feature type="domain" description="18S rRNA (guanine(1575)-N(7))-methyltransferase Bud23 C-terminal" evidence="11">
    <location>
        <begin position="176"/>
        <end position="279"/>
    </location>
</feature>
<keyword evidence="7" id="KW-0949">S-adenosyl-L-methionine</keyword>
<evidence type="ECO:0000256" key="2">
    <source>
        <dbReference type="ARBA" id="ARBA00004496"/>
    </source>
</evidence>
<evidence type="ECO:0000259" key="11">
    <source>
        <dbReference type="Pfam" id="PF12589"/>
    </source>
</evidence>
<evidence type="ECO:0000313" key="12">
    <source>
        <dbReference type="EMBL" id="CAE0232543.1"/>
    </source>
</evidence>